<feature type="transmembrane region" description="Helical" evidence="6">
    <location>
        <begin position="357"/>
        <end position="382"/>
    </location>
</feature>
<dbReference type="PANTHER" id="PTHR12778:SF10">
    <property type="entry name" value="MAJOR FACILITATOR SUPERFAMILY DOMAIN-CONTAINING PROTEIN 3"/>
    <property type="match status" value="1"/>
</dbReference>
<feature type="transmembrane region" description="Helical" evidence="6">
    <location>
        <begin position="191"/>
        <end position="209"/>
    </location>
</feature>
<feature type="transmembrane region" description="Helical" evidence="6">
    <location>
        <begin position="307"/>
        <end position="324"/>
    </location>
</feature>
<feature type="transmembrane region" description="Helical" evidence="6">
    <location>
        <begin position="394"/>
        <end position="411"/>
    </location>
</feature>
<name>A0A1Y6F388_9GAMM</name>
<dbReference type="OrthoDB" id="9787815at2"/>
<protein>
    <submittedName>
        <fullName evidence="8">MFS transporter, PAT family, beta-lactamase induction signal transducer AmpG</fullName>
    </submittedName>
</protein>
<evidence type="ECO:0000259" key="7">
    <source>
        <dbReference type="PROSITE" id="PS50850"/>
    </source>
</evidence>
<dbReference type="PANTHER" id="PTHR12778">
    <property type="entry name" value="SOLUTE CARRIER FAMILY 33 ACETYL-COA TRANSPORTER -RELATED"/>
    <property type="match status" value="1"/>
</dbReference>
<dbReference type="Proteomes" id="UP000194450">
    <property type="component" value="Unassembled WGS sequence"/>
</dbReference>
<dbReference type="InterPro" id="IPR004752">
    <property type="entry name" value="AmpG_permease/AT-1"/>
</dbReference>
<reference evidence="9" key="1">
    <citation type="submission" date="2017-04" db="EMBL/GenBank/DDBJ databases">
        <authorList>
            <person name="Varghese N."/>
            <person name="Submissions S."/>
        </authorList>
    </citation>
    <scope>NUCLEOTIDE SEQUENCE [LARGE SCALE GENOMIC DNA]</scope>
</reference>
<dbReference type="EMBL" id="FXWH01000001">
    <property type="protein sequence ID" value="SMQ69247.1"/>
    <property type="molecule type" value="Genomic_DNA"/>
</dbReference>
<evidence type="ECO:0000256" key="1">
    <source>
        <dbReference type="ARBA" id="ARBA00004141"/>
    </source>
</evidence>
<dbReference type="InterPro" id="IPR020846">
    <property type="entry name" value="MFS_dom"/>
</dbReference>
<dbReference type="GO" id="GO:0016020">
    <property type="term" value="C:membrane"/>
    <property type="evidence" value="ECO:0007669"/>
    <property type="project" value="UniProtKB-SubCell"/>
</dbReference>
<evidence type="ECO:0000313" key="8">
    <source>
        <dbReference type="EMBL" id="SMQ69247.1"/>
    </source>
</evidence>
<keyword evidence="2" id="KW-0813">Transport</keyword>
<keyword evidence="9" id="KW-1185">Reference proteome</keyword>
<comment type="subcellular location">
    <subcellularLocation>
        <location evidence="1">Membrane</location>
        <topology evidence="1">Multi-pass membrane protein</topology>
    </subcellularLocation>
</comment>
<gene>
    <name evidence="8" type="ORF">SAMN06297229_1737</name>
</gene>
<dbReference type="Gene3D" id="1.20.1250.20">
    <property type="entry name" value="MFS general substrate transporter like domains"/>
    <property type="match status" value="2"/>
</dbReference>
<accession>A0A1Y6F388</accession>
<evidence type="ECO:0000256" key="2">
    <source>
        <dbReference type="ARBA" id="ARBA00022448"/>
    </source>
</evidence>
<dbReference type="SUPFAM" id="SSF103473">
    <property type="entry name" value="MFS general substrate transporter"/>
    <property type="match status" value="1"/>
</dbReference>
<dbReference type="InterPro" id="IPR036259">
    <property type="entry name" value="MFS_trans_sf"/>
</dbReference>
<keyword evidence="5 6" id="KW-0472">Membrane</keyword>
<feature type="transmembrane region" description="Helical" evidence="6">
    <location>
        <begin position="264"/>
        <end position="287"/>
    </location>
</feature>
<feature type="transmembrane region" description="Helical" evidence="6">
    <location>
        <begin position="21"/>
        <end position="43"/>
    </location>
</feature>
<dbReference type="AlphaFoldDB" id="A0A1Y6F388"/>
<keyword evidence="4 6" id="KW-1133">Transmembrane helix</keyword>
<evidence type="ECO:0000313" key="9">
    <source>
        <dbReference type="Proteomes" id="UP000194450"/>
    </source>
</evidence>
<keyword evidence="3 6" id="KW-0812">Transmembrane</keyword>
<evidence type="ECO:0000256" key="4">
    <source>
        <dbReference type="ARBA" id="ARBA00022989"/>
    </source>
</evidence>
<dbReference type="NCBIfam" id="TIGR00901">
    <property type="entry name" value="2A0125"/>
    <property type="match status" value="1"/>
</dbReference>
<feature type="transmembrane region" description="Helical" evidence="6">
    <location>
        <begin position="55"/>
        <end position="72"/>
    </location>
</feature>
<feature type="transmembrane region" description="Helical" evidence="6">
    <location>
        <begin position="331"/>
        <end position="351"/>
    </location>
</feature>
<sequence length="465" mass="52078">MNTQVTRSWLTDLRVFKQKRVWIIFMLGMASGFPWVMIGSALSAWLQEGGLERSVIGYFGAVFAVYSINVFWSPLIDRVQLPGLSRWLGQRRSWMFTCQLVIVLCCMALSQLDLIGQLTTVGVLALTLATASSTQDVAIDAFRIESFGEDEPRLQSAGAAMATAGWWTGYSGLGAIPFFLVDGTTWQWQDAYIVLGLIMAVIAFLVLFIPEPKRLDFAFQQEREMHYQEKLAHLSNRSRKVITWLTVTIVEPVAEFFRRNGVKLALSVLLFIFLFKVGEAFLGRMSIVFYKEIGFTNDEIGLYSKLINWWVTIFFAVAGSLVNLRLGIVRGLFIGGLAMASSNLFFSWIALSGPNTNMLLAAVVIDGFTGAWSTVAFVAFISLLCHRSFTATQYALMASLGTLGRTVLAAYSGVVVDWLDGDWALFFLLTALMVLPSLLFLFLIRKQLTELELSYHDKQHDQQRS</sequence>
<feature type="domain" description="Major facilitator superfamily (MFS) profile" evidence="7">
    <location>
        <begin position="20"/>
        <end position="448"/>
    </location>
</feature>
<evidence type="ECO:0000256" key="3">
    <source>
        <dbReference type="ARBA" id="ARBA00022692"/>
    </source>
</evidence>
<feature type="transmembrane region" description="Helical" evidence="6">
    <location>
        <begin position="423"/>
        <end position="444"/>
    </location>
</feature>
<feature type="transmembrane region" description="Helical" evidence="6">
    <location>
        <begin position="159"/>
        <end position="179"/>
    </location>
</feature>
<dbReference type="GO" id="GO:0022857">
    <property type="term" value="F:transmembrane transporter activity"/>
    <property type="evidence" value="ECO:0007669"/>
    <property type="project" value="InterPro"/>
</dbReference>
<dbReference type="RefSeq" id="WP_086434904.1">
    <property type="nucleotide sequence ID" value="NZ_FXWH01000001.1"/>
</dbReference>
<dbReference type="PROSITE" id="PS50850">
    <property type="entry name" value="MFS"/>
    <property type="match status" value="1"/>
</dbReference>
<evidence type="ECO:0000256" key="6">
    <source>
        <dbReference type="SAM" id="Phobius"/>
    </source>
</evidence>
<proteinExistence type="predicted"/>
<evidence type="ECO:0000256" key="5">
    <source>
        <dbReference type="ARBA" id="ARBA00023136"/>
    </source>
</evidence>
<organism evidence="8 9">
    <name type="scientific">Pseudidiomarina planktonica</name>
    <dbReference type="NCBI Taxonomy" id="1323738"/>
    <lineage>
        <taxon>Bacteria</taxon>
        <taxon>Pseudomonadati</taxon>
        <taxon>Pseudomonadota</taxon>
        <taxon>Gammaproteobacteria</taxon>
        <taxon>Alteromonadales</taxon>
        <taxon>Idiomarinaceae</taxon>
        <taxon>Pseudidiomarina</taxon>
    </lineage>
</organism>